<gene>
    <name evidence="1" type="ORF">HSR121_2056</name>
</gene>
<reference evidence="1" key="1">
    <citation type="submission" date="2020-11" db="EMBL/GenBank/DDBJ databases">
        <title>Carbohydrate-dependent, anaerobic sulfur respiration: A novel catabolism in halophilic archaea.</title>
        <authorList>
            <person name="Sorokin D.Y."/>
            <person name="Messina E."/>
            <person name="Smedile F."/>
            <person name="La Cono V."/>
            <person name="Hallsworth J.E."/>
            <person name="Yakimov M.M."/>
        </authorList>
    </citation>
    <scope>NUCLEOTIDE SEQUENCE</scope>
    <source>
        <strain evidence="1">HSR12-1</strain>
    </source>
</reference>
<evidence type="ECO:0000313" key="2">
    <source>
        <dbReference type="Proteomes" id="UP000663525"/>
    </source>
</evidence>
<organism evidence="1 2">
    <name type="scientific">Halapricum desulfuricans</name>
    <dbReference type="NCBI Taxonomy" id="2841257"/>
    <lineage>
        <taxon>Archaea</taxon>
        <taxon>Methanobacteriati</taxon>
        <taxon>Methanobacteriota</taxon>
        <taxon>Stenosarchaea group</taxon>
        <taxon>Halobacteria</taxon>
        <taxon>Halobacteriales</taxon>
        <taxon>Haloarculaceae</taxon>
        <taxon>Halapricum</taxon>
    </lineage>
</organism>
<dbReference type="AlphaFoldDB" id="A0A897N2D9"/>
<sequence>MTSIYNNFKKLLFDGSIDLANDTIEVALIDDSISYTPDIDGEVYVADVLDGIVASECSGTGYTRQTVNMTTSLDLADDEAVADADDLTYSGADFGTIQNMLVFKSVTDDTDSPLIAHVTSTDFPLTTNGGDVTIQWDAEGVLNLN</sequence>
<protein>
    <submittedName>
        <fullName evidence="1">Uncharacterized protein</fullName>
    </submittedName>
</protein>
<dbReference type="RefSeq" id="WP_229112832.1">
    <property type="nucleotide sequence ID" value="NZ_CP064787.1"/>
</dbReference>
<dbReference type="Proteomes" id="UP000663525">
    <property type="component" value="Chromosome"/>
</dbReference>
<proteinExistence type="predicted"/>
<dbReference type="EMBL" id="CP064787">
    <property type="protein sequence ID" value="QSG06388.1"/>
    <property type="molecule type" value="Genomic_DNA"/>
</dbReference>
<dbReference type="GeneID" id="68855623"/>
<evidence type="ECO:0000313" key="1">
    <source>
        <dbReference type="EMBL" id="QSG06388.1"/>
    </source>
</evidence>
<accession>A0A897N2D9</accession>
<name>A0A897N2D9_9EURY</name>